<dbReference type="Gene3D" id="3.30.950.10">
    <property type="entry name" value="Methyltransferase, Cobalt-precorrin-4 Transmethylase, Domain 2"/>
    <property type="match status" value="1"/>
</dbReference>
<dbReference type="Proteomes" id="UP000094043">
    <property type="component" value="Chromosome 3"/>
</dbReference>
<evidence type="ECO:0000313" key="8">
    <source>
        <dbReference type="EMBL" id="WVN87445.1"/>
    </source>
</evidence>
<proteinExistence type="inferred from homology"/>
<dbReference type="InterPro" id="IPR035996">
    <property type="entry name" value="4pyrrol_Methylase_sf"/>
</dbReference>
<dbReference type="InterPro" id="IPR050161">
    <property type="entry name" value="Siro_Cobalamin_biosynth"/>
</dbReference>
<dbReference type="InterPro" id="IPR000878">
    <property type="entry name" value="4pyrrol_Mease"/>
</dbReference>
<keyword evidence="9" id="KW-1185">Reference proteome</keyword>
<sequence length="726" mass="78982">MAVIFKAHPKWAIGIAAFGNVAIGLDAMRRYVELDYAGASWRVVLAGVLTGCLVLRGRTWMEWLGFLGGLVGLWRMSSEGCRGSMDMLMVTVFTAVSLCFGRSIVLGRSAPPTTATAFQPISRVGQERDGSGPALPLTFYPASLPVLVVGSNRLAATRASTFLEAKANVTILGRVPVSAASRQVQELAEAGKVSYTQCSLPDTERDWRDVLLTYAPALICVTDTLISTPERRQVTSASLIHHLAISFRIPINISDYPQLSTFTFPSTHRFPGTGGGDQGGNLVVAVTTNGQGCRMSGRVKREIVARLGKDVGKAVDNIGKLRAKAKAKVFPSRLSEDDYSPLNSPVPQISSLSLSRTGSCKPFLEKKPEMSDEDQQLTRMRWVYQMSEYYSFEHLAAMTEEEMDKALELWDQKQGDNLSHHSEEIRGQQESTGRILLVGSGPGHPGLLTMAAHQALKKATLILSDKLVPSEILALIPSTTQLHIAKKFPGNAEGAQNEMMLLALEGARKGETVVRLKQGDPFVYGRGGEEVLYFREHGFESTVIPGISSALAAPLMMGIPVTQRGVAESLVLCTGVGRQGKAVQLPGYVKSRSLVILMGVARITQIISVLTSSTLSRRDGAPFPGYLPIAVIERASSPDQRVILSTLDKIEEALREVDERPPGMMLVGWAALALEGRGRVNILDSAVDREEGIVEEWLAEDNHNERRWKVREGLDEVWKGILNGVV</sequence>
<organism evidence="8 9">
    <name type="scientific">Cryptococcus depauperatus CBS 7841</name>
    <dbReference type="NCBI Taxonomy" id="1295531"/>
    <lineage>
        <taxon>Eukaryota</taxon>
        <taxon>Fungi</taxon>
        <taxon>Dikarya</taxon>
        <taxon>Basidiomycota</taxon>
        <taxon>Agaricomycotina</taxon>
        <taxon>Tremellomycetes</taxon>
        <taxon>Tremellales</taxon>
        <taxon>Cryptococcaceae</taxon>
        <taxon>Cryptococcus</taxon>
    </lineage>
</organism>
<evidence type="ECO:0000259" key="7">
    <source>
        <dbReference type="Pfam" id="PF14823"/>
    </source>
</evidence>
<dbReference type="Pfam" id="PF00590">
    <property type="entry name" value="TP_methylase"/>
    <property type="match status" value="1"/>
</dbReference>
<dbReference type="Pfam" id="PF14823">
    <property type="entry name" value="Sirohm_synth_C"/>
    <property type="match status" value="1"/>
</dbReference>
<keyword evidence="2" id="KW-0489">Methyltransferase</keyword>
<accession>A0AAJ8LZZ6</accession>
<keyword evidence="4" id="KW-0949">S-adenosyl-L-methionine</keyword>
<dbReference type="CDD" id="cd11642">
    <property type="entry name" value="SUMT"/>
    <property type="match status" value="1"/>
</dbReference>
<reference evidence="8" key="1">
    <citation type="submission" date="2016-06" db="EMBL/GenBank/DDBJ databases">
        <authorList>
            <person name="Cuomo C."/>
            <person name="Litvintseva A."/>
            <person name="Heitman J."/>
            <person name="Chen Y."/>
            <person name="Sun S."/>
            <person name="Springer D."/>
            <person name="Dromer F."/>
            <person name="Young S."/>
            <person name="Zeng Q."/>
            <person name="Chapman S."/>
            <person name="Gujja S."/>
            <person name="Saif S."/>
            <person name="Birren B."/>
        </authorList>
    </citation>
    <scope>NUCLEOTIDE SEQUENCE</scope>
    <source>
        <strain evidence="8">CBS 7841</strain>
    </source>
</reference>
<dbReference type="SUPFAM" id="SSF51735">
    <property type="entry name" value="NAD(P)-binding Rossmann-fold domains"/>
    <property type="match status" value="1"/>
</dbReference>
<evidence type="ECO:0000256" key="5">
    <source>
        <dbReference type="ARBA" id="ARBA00035662"/>
    </source>
</evidence>
<keyword evidence="3" id="KW-0808">Transferase</keyword>
<dbReference type="FunFam" id="3.30.950.10:FF:000008">
    <property type="entry name" value="Related to MET1-siroheme synthase"/>
    <property type="match status" value="1"/>
</dbReference>
<evidence type="ECO:0000313" key="9">
    <source>
        <dbReference type="Proteomes" id="UP000094043"/>
    </source>
</evidence>
<dbReference type="InterPro" id="IPR006366">
    <property type="entry name" value="CobA/CysG_C"/>
</dbReference>
<evidence type="ECO:0000256" key="2">
    <source>
        <dbReference type="ARBA" id="ARBA00022603"/>
    </source>
</evidence>
<dbReference type="SUPFAM" id="SSF53790">
    <property type="entry name" value="Tetrapyrrole methylase"/>
    <property type="match status" value="1"/>
</dbReference>
<dbReference type="InterPro" id="IPR014777">
    <property type="entry name" value="4pyrrole_Mease_sub1"/>
</dbReference>
<dbReference type="RefSeq" id="XP_066068145.1">
    <property type="nucleotide sequence ID" value="XM_066212048.1"/>
</dbReference>
<reference evidence="8" key="2">
    <citation type="journal article" date="2022" name="Elife">
        <title>Obligate sexual reproduction of a homothallic fungus closely related to the Cryptococcus pathogenic species complex.</title>
        <authorList>
            <person name="Passer A.R."/>
            <person name="Clancey S.A."/>
            <person name="Shea T."/>
            <person name="David-Palma M."/>
            <person name="Averette A.F."/>
            <person name="Boekhout T."/>
            <person name="Porcel B.M."/>
            <person name="Nowrousian M."/>
            <person name="Cuomo C.A."/>
            <person name="Sun S."/>
            <person name="Heitman J."/>
            <person name="Coelho M.A."/>
        </authorList>
    </citation>
    <scope>NUCLEOTIDE SEQUENCE</scope>
    <source>
        <strain evidence="8">CBS 7841</strain>
    </source>
</reference>
<dbReference type="GO" id="GO:0004851">
    <property type="term" value="F:uroporphyrin-III C-methyltransferase activity"/>
    <property type="evidence" value="ECO:0007669"/>
    <property type="project" value="TreeGrafter"/>
</dbReference>
<feature type="domain" description="Tetrapyrrole methylase" evidence="6">
    <location>
        <begin position="435"/>
        <end position="650"/>
    </location>
</feature>
<dbReference type="InterPro" id="IPR028162">
    <property type="entry name" value="Met8_C"/>
</dbReference>
<dbReference type="PANTHER" id="PTHR45790">
    <property type="entry name" value="SIROHEME SYNTHASE-RELATED"/>
    <property type="match status" value="1"/>
</dbReference>
<dbReference type="EMBL" id="CP143786">
    <property type="protein sequence ID" value="WVN87445.1"/>
    <property type="molecule type" value="Genomic_DNA"/>
</dbReference>
<dbReference type="InterPro" id="IPR036291">
    <property type="entry name" value="NAD(P)-bd_dom_sf"/>
</dbReference>
<dbReference type="GO" id="GO:0032259">
    <property type="term" value="P:methylation"/>
    <property type="evidence" value="ECO:0007669"/>
    <property type="project" value="UniProtKB-KW"/>
</dbReference>
<dbReference type="SUPFAM" id="SSF75615">
    <property type="entry name" value="Siroheme synthase middle domains-like"/>
    <property type="match status" value="1"/>
</dbReference>
<dbReference type="InterPro" id="IPR014776">
    <property type="entry name" value="4pyrrole_Mease_sub2"/>
</dbReference>
<dbReference type="GO" id="GO:0019354">
    <property type="term" value="P:siroheme biosynthetic process"/>
    <property type="evidence" value="ECO:0007669"/>
    <property type="project" value="InterPro"/>
</dbReference>
<dbReference type="KEGG" id="cdep:91086837"/>
<gene>
    <name evidence="8" type="ORF">L203_102626</name>
</gene>
<dbReference type="GeneID" id="91086837"/>
<dbReference type="Pfam" id="PF13241">
    <property type="entry name" value="NAD_binding_7"/>
    <property type="match status" value="1"/>
</dbReference>
<reference evidence="8" key="3">
    <citation type="submission" date="2024-01" db="EMBL/GenBank/DDBJ databases">
        <authorList>
            <person name="Coelho M.A."/>
            <person name="David-Palma M."/>
            <person name="Shea T."/>
            <person name="Sun S."/>
            <person name="Cuomo C.A."/>
            <person name="Heitman J."/>
        </authorList>
    </citation>
    <scope>NUCLEOTIDE SEQUENCE</scope>
    <source>
        <strain evidence="8">CBS 7841</strain>
    </source>
</reference>
<comment type="similarity">
    <text evidence="5">In the N-terminal section; belongs to the precorrin methyltransferase family.</text>
</comment>
<evidence type="ECO:0000256" key="4">
    <source>
        <dbReference type="ARBA" id="ARBA00022691"/>
    </source>
</evidence>
<evidence type="ECO:0000256" key="3">
    <source>
        <dbReference type="ARBA" id="ARBA00022679"/>
    </source>
</evidence>
<dbReference type="NCBIfam" id="TIGR01469">
    <property type="entry name" value="cobA_cysG_Cterm"/>
    <property type="match status" value="1"/>
</dbReference>
<keyword evidence="1" id="KW-0488">Methylation</keyword>
<evidence type="ECO:0000259" key="6">
    <source>
        <dbReference type="Pfam" id="PF00590"/>
    </source>
</evidence>
<dbReference type="Gene3D" id="3.40.1010.10">
    <property type="entry name" value="Cobalt-precorrin-4 Transmethylase, Domain 1"/>
    <property type="match status" value="1"/>
</dbReference>
<dbReference type="AlphaFoldDB" id="A0AAJ8LZZ6"/>
<protein>
    <submittedName>
        <fullName evidence="8">Uroporphyrinogen-III C-methyltransferase</fullName>
    </submittedName>
</protein>
<evidence type="ECO:0000256" key="1">
    <source>
        <dbReference type="ARBA" id="ARBA00022481"/>
    </source>
</evidence>
<feature type="domain" description="Siroheme biosynthesis protein Met8 C-terminal" evidence="7">
    <location>
        <begin position="373"/>
        <end position="413"/>
    </location>
</feature>
<name>A0AAJ8LZZ6_9TREE</name>
<dbReference type="FunFam" id="3.40.1010.10:FF:000006">
    <property type="entry name" value="Siroheme synthase, putative"/>
    <property type="match status" value="1"/>
</dbReference>
<dbReference type="PANTHER" id="PTHR45790:SF6">
    <property type="entry name" value="UROPORPHYRINOGEN-III C-METHYLTRANSFERASE"/>
    <property type="match status" value="1"/>
</dbReference>
<dbReference type="Gene3D" id="3.40.50.720">
    <property type="entry name" value="NAD(P)-binding Rossmann-like Domain"/>
    <property type="match status" value="1"/>
</dbReference>